<gene>
    <name evidence="2" type="ORF">UV73_C0006G0048</name>
</gene>
<sequence length="390" mass="41980">MTIILAILVAFGSFFLIPPRVYANICTSDCIPLMDMTGSQKYQNETGGLYGNYQNNPPAAHAQKLSEARSQITSRDGSGNPSSSGKIVLLTMGMSNTRRKSDAFIGQAANDNGVSSKVVIVNGARGSVVAEKWANGENWDYVTLQLTNSGVTSAQVQAIWMLHANFAPQDGSNCTDCLAEGGEYVSTLAEHQRIIIDEIGNRFPNAKIIFFSNRTYGGYATKDLNDEPYAYESAIAARRVILDQINGTNAKVYYSNGPVLAWGPYLWADDGHANSEGLSWFSSDFETTDGTHPIENVAGKGAEKAAAHMLKFFKTNIYAASWFTGSASPPSVTVAGKPGDANGDGKADGLDYVIWLNNYNKTVTNGSVSGDFDGNGKVDGLDYVIWLSNY</sequence>
<dbReference type="PATRIC" id="fig|1618443.3.peg.1004"/>
<evidence type="ECO:0000313" key="3">
    <source>
        <dbReference type="Proteomes" id="UP000034894"/>
    </source>
</evidence>
<dbReference type="SUPFAM" id="SSF63446">
    <property type="entry name" value="Type I dockerin domain"/>
    <property type="match status" value="1"/>
</dbReference>
<name>A0A0G1DJ51_9BACT</name>
<reference evidence="2 3" key="1">
    <citation type="journal article" date="2015" name="Nature">
        <title>rRNA introns, odd ribosomes, and small enigmatic genomes across a large radiation of phyla.</title>
        <authorList>
            <person name="Brown C.T."/>
            <person name="Hug L.A."/>
            <person name="Thomas B.C."/>
            <person name="Sharon I."/>
            <person name="Castelle C.J."/>
            <person name="Singh A."/>
            <person name="Wilkins M.J."/>
            <person name="Williams K.H."/>
            <person name="Banfield J.F."/>
        </authorList>
    </citation>
    <scope>NUCLEOTIDE SEQUENCE [LARGE SCALE GENOMIC DNA]</scope>
</reference>
<dbReference type="InterPro" id="IPR036439">
    <property type="entry name" value="Dockerin_dom_sf"/>
</dbReference>
<dbReference type="EMBL" id="LCFP01000006">
    <property type="protein sequence ID" value="KKS97694.1"/>
    <property type="molecule type" value="Genomic_DNA"/>
</dbReference>
<accession>A0A0G1DJ51</accession>
<feature type="compositionally biased region" description="Polar residues" evidence="1">
    <location>
        <begin position="68"/>
        <end position="84"/>
    </location>
</feature>
<proteinExistence type="predicted"/>
<organism evidence="2 3">
    <name type="scientific">Candidatus Gottesmanbacteria bacterium GW2011_GWA2_43_14</name>
    <dbReference type="NCBI Taxonomy" id="1618443"/>
    <lineage>
        <taxon>Bacteria</taxon>
        <taxon>Candidatus Gottesmaniibacteriota</taxon>
    </lineage>
</organism>
<dbReference type="GO" id="GO:0000272">
    <property type="term" value="P:polysaccharide catabolic process"/>
    <property type="evidence" value="ECO:0007669"/>
    <property type="project" value="InterPro"/>
</dbReference>
<dbReference type="Pfam" id="PF00404">
    <property type="entry name" value="Dockerin_1"/>
    <property type="match status" value="1"/>
</dbReference>
<dbReference type="GO" id="GO:0004553">
    <property type="term" value="F:hydrolase activity, hydrolyzing O-glycosyl compounds"/>
    <property type="evidence" value="ECO:0007669"/>
    <property type="project" value="InterPro"/>
</dbReference>
<dbReference type="CDD" id="cd14256">
    <property type="entry name" value="Dockerin_I"/>
    <property type="match status" value="1"/>
</dbReference>
<dbReference type="SUPFAM" id="SSF52266">
    <property type="entry name" value="SGNH hydrolase"/>
    <property type="match status" value="1"/>
</dbReference>
<dbReference type="InterPro" id="IPR002105">
    <property type="entry name" value="Dockerin_1_rpt"/>
</dbReference>
<dbReference type="InterPro" id="IPR018247">
    <property type="entry name" value="EF_Hand_1_Ca_BS"/>
</dbReference>
<dbReference type="STRING" id="1618443.UV73_C0006G0048"/>
<dbReference type="PROSITE" id="PS00018">
    <property type="entry name" value="EF_HAND_1"/>
    <property type="match status" value="1"/>
</dbReference>
<protein>
    <recommendedName>
        <fullName evidence="4">Dockerin domain-containing protein</fullName>
    </recommendedName>
</protein>
<dbReference type="AlphaFoldDB" id="A0A0G1DJ51"/>
<comment type="caution">
    <text evidence="2">The sequence shown here is derived from an EMBL/GenBank/DDBJ whole genome shotgun (WGS) entry which is preliminary data.</text>
</comment>
<evidence type="ECO:0000256" key="1">
    <source>
        <dbReference type="SAM" id="MobiDB-lite"/>
    </source>
</evidence>
<dbReference type="Proteomes" id="UP000034894">
    <property type="component" value="Unassembled WGS sequence"/>
</dbReference>
<evidence type="ECO:0000313" key="2">
    <source>
        <dbReference type="EMBL" id="KKS97694.1"/>
    </source>
</evidence>
<dbReference type="Gene3D" id="1.10.1330.10">
    <property type="entry name" value="Dockerin domain"/>
    <property type="match status" value="1"/>
</dbReference>
<feature type="region of interest" description="Disordered" evidence="1">
    <location>
        <begin position="60"/>
        <end position="84"/>
    </location>
</feature>
<evidence type="ECO:0008006" key="4">
    <source>
        <dbReference type="Google" id="ProtNLM"/>
    </source>
</evidence>